<dbReference type="GO" id="GO:0030599">
    <property type="term" value="F:pectinesterase activity"/>
    <property type="evidence" value="ECO:0007669"/>
    <property type="project" value="UniProtKB-UniRule"/>
</dbReference>
<sequence>MQRMSKSRFEALVHSMGTKRKRRRSSSGKQQVVRMNKARLEALMRHAQQNKRLRQRRWQQQQQRRQQQPQSTKAERRYPVWGKRPDVVVDRRPGKGNFTSIQAAVDAAPSSNPKRYVIYVRAGVYKEAVQVGKENITMFGDGPTKTIVTGSRCIATGHDTLQSATFTVTRNGFTAIGMRFENTGRVGQAVAIRVSSDRAVFWLCQMWGNQDTLYVYGGRQLYRKCDVRGSVDFIFGPGVAVFDRCTAVLRPRPDGARVLTIMASQKRDGEANGLVFLNGKVTAPPNTLLRTTFLGRPWGPDSVMVYINTFMTRVVRSEGWGTWTNDNTWGGRLFMAEYNSMGPGAVQPRVWFAKPGRLTALQAVQFLPDRFIQLSSWIRSTGLPSLDYTRTL</sequence>
<accession>T1YUB6</accession>
<dbReference type="PANTHER" id="PTHR31707">
    <property type="entry name" value="PECTINESTERASE"/>
    <property type="match status" value="1"/>
</dbReference>
<reference evidence="8" key="1">
    <citation type="journal article" date="2014" name="Plant J.">
        <title>Stable transformation and reverse genetic analysis of Penium margaritaceum: a platform for studies of charophyte green algae, the immediate ancestors of land plants.</title>
        <authorList>
            <person name="Sorensen I."/>
            <person name="Fei Z."/>
            <person name="Andreas A."/>
            <person name="Willats W.G."/>
            <person name="Domozych D.S."/>
            <person name="Rose J.K."/>
        </authorList>
    </citation>
    <scope>NUCLEOTIDE SEQUENCE</scope>
</reference>
<evidence type="ECO:0000313" key="8">
    <source>
        <dbReference type="EMBL" id="AGU68560.1"/>
    </source>
</evidence>
<keyword evidence="2 5" id="KW-0378">Hydrolase</keyword>
<organism evidence="8">
    <name type="scientific">Penium margaritaceum</name>
    <dbReference type="NCBI Taxonomy" id="102169"/>
    <lineage>
        <taxon>Eukaryota</taxon>
        <taxon>Viridiplantae</taxon>
        <taxon>Streptophyta</taxon>
        <taxon>Zygnematophyceae</taxon>
        <taxon>Zygnematophycidae</taxon>
        <taxon>Desmidiales</taxon>
        <taxon>Peniaceae</taxon>
        <taxon>Penium</taxon>
    </lineage>
</organism>
<evidence type="ECO:0000256" key="6">
    <source>
        <dbReference type="SAM" id="MobiDB-lite"/>
    </source>
</evidence>
<dbReference type="EMBL" id="KF114030">
    <property type="protein sequence ID" value="AGU68560.1"/>
    <property type="molecule type" value="mRNA"/>
</dbReference>
<feature type="active site" evidence="4">
    <location>
        <position position="232"/>
    </location>
</feature>
<dbReference type="InterPro" id="IPR000070">
    <property type="entry name" value="Pectinesterase_cat"/>
</dbReference>
<feature type="region of interest" description="Disordered" evidence="6">
    <location>
        <begin position="1"/>
        <end position="36"/>
    </location>
</feature>
<feature type="compositionally biased region" description="Low complexity" evidence="6">
    <location>
        <begin position="58"/>
        <end position="70"/>
    </location>
</feature>
<dbReference type="PROSITE" id="PS00503">
    <property type="entry name" value="PECTINESTERASE_2"/>
    <property type="match status" value="1"/>
</dbReference>
<dbReference type="EC" id="3.1.1.11" evidence="5"/>
<dbReference type="Pfam" id="PF01095">
    <property type="entry name" value="Pectinesterase"/>
    <property type="match status" value="1"/>
</dbReference>
<feature type="region of interest" description="Disordered" evidence="6">
    <location>
        <begin position="48"/>
        <end position="78"/>
    </location>
</feature>
<comment type="catalytic activity">
    <reaction evidence="5">
        <text>[(1-&gt;4)-alpha-D-galacturonosyl methyl ester](n) + n H2O = [(1-&gt;4)-alpha-D-galacturonosyl](n) + n methanol + n H(+)</text>
        <dbReference type="Rhea" id="RHEA:22380"/>
        <dbReference type="Rhea" id="RHEA-COMP:14570"/>
        <dbReference type="Rhea" id="RHEA-COMP:14573"/>
        <dbReference type="ChEBI" id="CHEBI:15377"/>
        <dbReference type="ChEBI" id="CHEBI:15378"/>
        <dbReference type="ChEBI" id="CHEBI:17790"/>
        <dbReference type="ChEBI" id="CHEBI:140522"/>
        <dbReference type="ChEBI" id="CHEBI:140523"/>
        <dbReference type="EC" id="3.1.1.11"/>
    </reaction>
</comment>
<evidence type="ECO:0000256" key="4">
    <source>
        <dbReference type="PROSITE-ProRule" id="PRU10040"/>
    </source>
</evidence>
<proteinExistence type="evidence at transcript level"/>
<feature type="compositionally biased region" description="Basic residues" evidence="6">
    <location>
        <begin position="17"/>
        <end position="26"/>
    </location>
</feature>
<feature type="domain" description="Pectinesterase catalytic" evidence="7">
    <location>
        <begin position="92"/>
        <end position="373"/>
    </location>
</feature>
<dbReference type="AlphaFoldDB" id="T1YUB6"/>
<dbReference type="GO" id="GO:0042545">
    <property type="term" value="P:cell wall modification"/>
    <property type="evidence" value="ECO:0007669"/>
    <property type="project" value="UniProtKB-UniRule"/>
</dbReference>
<dbReference type="Gene3D" id="2.160.20.10">
    <property type="entry name" value="Single-stranded right-handed beta-helix, Pectin lyase-like"/>
    <property type="match status" value="1"/>
</dbReference>
<evidence type="ECO:0000256" key="2">
    <source>
        <dbReference type="ARBA" id="ARBA00022801"/>
    </source>
</evidence>
<evidence type="ECO:0000256" key="1">
    <source>
        <dbReference type="ARBA" id="ARBA00005184"/>
    </source>
</evidence>
<feature type="compositionally biased region" description="Basic residues" evidence="6">
    <location>
        <begin position="48"/>
        <end position="57"/>
    </location>
</feature>
<dbReference type="GO" id="GO:0045490">
    <property type="term" value="P:pectin catabolic process"/>
    <property type="evidence" value="ECO:0007669"/>
    <property type="project" value="UniProtKB-UniRule"/>
</dbReference>
<comment type="pathway">
    <text evidence="1 5">Glycan metabolism; pectin degradation; 2-dehydro-3-deoxy-D-gluconate from pectin: step 1/5.</text>
</comment>
<evidence type="ECO:0000256" key="3">
    <source>
        <dbReference type="ARBA" id="ARBA00023085"/>
    </source>
</evidence>
<dbReference type="UniPathway" id="UPA00545">
    <property type="reaction ID" value="UER00823"/>
</dbReference>
<dbReference type="InterPro" id="IPR012334">
    <property type="entry name" value="Pectin_lyas_fold"/>
</dbReference>
<keyword evidence="3 5" id="KW-0063">Aspartyl esterase</keyword>
<dbReference type="InterPro" id="IPR011050">
    <property type="entry name" value="Pectin_lyase_fold/virulence"/>
</dbReference>
<name>T1YUB6_9VIRI</name>
<evidence type="ECO:0000256" key="5">
    <source>
        <dbReference type="RuleBase" id="RU000589"/>
    </source>
</evidence>
<dbReference type="InterPro" id="IPR033131">
    <property type="entry name" value="Pectinesterase_Asp_AS"/>
</dbReference>
<evidence type="ECO:0000259" key="7">
    <source>
        <dbReference type="Pfam" id="PF01095"/>
    </source>
</evidence>
<protein>
    <recommendedName>
        <fullName evidence="5">Pectinesterase</fullName>
        <ecNumber evidence="5">3.1.1.11</ecNumber>
    </recommendedName>
</protein>
<dbReference type="SUPFAM" id="SSF51126">
    <property type="entry name" value="Pectin lyase-like"/>
    <property type="match status" value="1"/>
</dbReference>